<keyword evidence="1" id="KW-0472">Membrane</keyword>
<comment type="caution">
    <text evidence="2">The sequence shown here is derived from an EMBL/GenBank/DDBJ whole genome shotgun (WGS) entry which is preliminary data.</text>
</comment>
<dbReference type="Proteomes" id="UP001241472">
    <property type="component" value="Unassembled WGS sequence"/>
</dbReference>
<gene>
    <name evidence="2" type="ORF">J2T09_004997</name>
</gene>
<proteinExistence type="predicted"/>
<evidence type="ECO:0000313" key="2">
    <source>
        <dbReference type="EMBL" id="MDP9840217.1"/>
    </source>
</evidence>
<keyword evidence="1" id="KW-0812">Transmembrane</keyword>
<feature type="transmembrane region" description="Helical" evidence="1">
    <location>
        <begin position="60"/>
        <end position="82"/>
    </location>
</feature>
<dbReference type="InterPro" id="IPR021265">
    <property type="entry name" value="DUF2842"/>
</dbReference>
<sequence>MQNKSYSFAACGRGLTGELDEKMHPRLRSFIGTILIIILVVVYADIATTVASALLATSPWWVHLLYFLLTGLLWILPAMLIIKWMAGPRPPRA</sequence>
<reference evidence="2 3" key="1">
    <citation type="submission" date="2023-07" db="EMBL/GenBank/DDBJ databases">
        <title>Sorghum-associated microbial communities from plants grown in Nebraska, USA.</title>
        <authorList>
            <person name="Schachtman D."/>
        </authorList>
    </citation>
    <scope>NUCLEOTIDE SEQUENCE [LARGE SCALE GENOMIC DNA]</scope>
    <source>
        <strain evidence="2 3">DS1307</strain>
    </source>
</reference>
<keyword evidence="3" id="KW-1185">Reference proteome</keyword>
<evidence type="ECO:0000256" key="1">
    <source>
        <dbReference type="SAM" id="Phobius"/>
    </source>
</evidence>
<organism evidence="2 3">
    <name type="scientific">Neorhizobium huautlense</name>
    <dbReference type="NCBI Taxonomy" id="67774"/>
    <lineage>
        <taxon>Bacteria</taxon>
        <taxon>Pseudomonadati</taxon>
        <taxon>Pseudomonadota</taxon>
        <taxon>Alphaproteobacteria</taxon>
        <taxon>Hyphomicrobiales</taxon>
        <taxon>Rhizobiaceae</taxon>
        <taxon>Rhizobium/Agrobacterium group</taxon>
        <taxon>Neorhizobium</taxon>
    </lineage>
</organism>
<dbReference type="EMBL" id="JAUSRF010000023">
    <property type="protein sequence ID" value="MDP9840217.1"/>
    <property type="molecule type" value="Genomic_DNA"/>
</dbReference>
<name>A0ABT9Q0J4_9HYPH</name>
<dbReference type="Pfam" id="PF11003">
    <property type="entry name" value="DUF2842"/>
    <property type="match status" value="1"/>
</dbReference>
<accession>A0ABT9Q0J4</accession>
<evidence type="ECO:0000313" key="3">
    <source>
        <dbReference type="Proteomes" id="UP001241472"/>
    </source>
</evidence>
<feature type="transmembrane region" description="Helical" evidence="1">
    <location>
        <begin position="30"/>
        <end position="54"/>
    </location>
</feature>
<protein>
    <submittedName>
        <fullName evidence="2">RsiW-degrading membrane proteinase PrsW (M82 family)</fullName>
    </submittedName>
</protein>
<keyword evidence="1" id="KW-1133">Transmembrane helix</keyword>